<dbReference type="CDD" id="cd07812">
    <property type="entry name" value="SRPBCC"/>
    <property type="match status" value="1"/>
</dbReference>
<keyword evidence="2" id="KW-0472">Membrane</keyword>
<feature type="domain" description="Activator of Hsp90 ATPase homologue 1/2-like C-terminal" evidence="3">
    <location>
        <begin position="45"/>
        <end position="138"/>
    </location>
</feature>
<name>A0ABX5B474_9SPIR</name>
<protein>
    <recommendedName>
        <fullName evidence="3">Activator of Hsp90 ATPase homologue 1/2-like C-terminal domain-containing protein</fullName>
    </recommendedName>
</protein>
<dbReference type="SUPFAM" id="SSF55961">
    <property type="entry name" value="Bet v1-like"/>
    <property type="match status" value="1"/>
</dbReference>
<evidence type="ECO:0000256" key="1">
    <source>
        <dbReference type="ARBA" id="ARBA00006817"/>
    </source>
</evidence>
<keyword evidence="5" id="KW-1185">Reference proteome</keyword>
<proteinExistence type="inferred from homology"/>
<dbReference type="InterPro" id="IPR023393">
    <property type="entry name" value="START-like_dom_sf"/>
</dbReference>
<feature type="transmembrane region" description="Helical" evidence="2">
    <location>
        <begin position="6"/>
        <end position="27"/>
    </location>
</feature>
<sequence length="188" mass="22656">MLLYLIPIFIILPLILMAIMIFLPTVIGKRIPPSFSKEKTQVFDIPRNELYHLLIDYENYPAWLKYISIVRVEKLEGNKLKIMQTYSNRRTYQELIEVRRIENSEISIVKTENEFTALWTYILEDAENGGTRMTIKETLYVYHPYLRFMLKYVLIDENGKNDFFRRVRNFINKNKTVNYFLFFPPIHI</sequence>
<evidence type="ECO:0000259" key="3">
    <source>
        <dbReference type="Pfam" id="PF08327"/>
    </source>
</evidence>
<gene>
    <name evidence="4" type="ORF">DJ52_11195</name>
</gene>
<reference evidence="4 5" key="1">
    <citation type="submission" date="2014-04" db="EMBL/GenBank/DDBJ databases">
        <title>Whole genome sequence of 'Brachyspira hampsonii' D13-03603F2.</title>
        <authorList>
            <person name="Patterson A.H."/>
            <person name="Chaban B."/>
            <person name="Fernando C."/>
            <person name="Harding J.C."/>
            <person name="Hill J.E."/>
        </authorList>
    </citation>
    <scope>NUCLEOTIDE SEQUENCE [LARGE SCALE GENOMIC DNA]</scope>
    <source>
        <strain evidence="4 5">D13-03603F2</strain>
    </source>
</reference>
<dbReference type="InterPro" id="IPR013538">
    <property type="entry name" value="ASHA1/2-like_C"/>
</dbReference>
<dbReference type="Proteomes" id="UP000238924">
    <property type="component" value="Unassembled WGS sequence"/>
</dbReference>
<accession>A0ABX5B474</accession>
<keyword evidence="2" id="KW-0812">Transmembrane</keyword>
<keyword evidence="2" id="KW-1133">Transmembrane helix</keyword>
<evidence type="ECO:0000313" key="5">
    <source>
        <dbReference type="Proteomes" id="UP000238924"/>
    </source>
</evidence>
<evidence type="ECO:0000313" key="4">
    <source>
        <dbReference type="EMBL" id="PPS21381.1"/>
    </source>
</evidence>
<dbReference type="RefSeq" id="WP_104618901.1">
    <property type="nucleotide sequence ID" value="NZ_JJMJ01000186.1"/>
</dbReference>
<comment type="similarity">
    <text evidence="1">Belongs to the AHA1 family.</text>
</comment>
<evidence type="ECO:0000256" key="2">
    <source>
        <dbReference type="SAM" id="Phobius"/>
    </source>
</evidence>
<dbReference type="Gene3D" id="3.30.530.20">
    <property type="match status" value="1"/>
</dbReference>
<comment type="caution">
    <text evidence="4">The sequence shown here is derived from an EMBL/GenBank/DDBJ whole genome shotgun (WGS) entry which is preliminary data.</text>
</comment>
<dbReference type="EMBL" id="JJMJ01000186">
    <property type="protein sequence ID" value="PPS21381.1"/>
    <property type="molecule type" value="Genomic_DNA"/>
</dbReference>
<dbReference type="Pfam" id="PF08327">
    <property type="entry name" value="AHSA1"/>
    <property type="match status" value="1"/>
</dbReference>
<organism evidence="4 5">
    <name type="scientific">Brachyspira murdochii</name>
    <dbReference type="NCBI Taxonomy" id="84378"/>
    <lineage>
        <taxon>Bacteria</taxon>
        <taxon>Pseudomonadati</taxon>
        <taxon>Spirochaetota</taxon>
        <taxon>Spirochaetia</taxon>
        <taxon>Brachyspirales</taxon>
        <taxon>Brachyspiraceae</taxon>
        <taxon>Brachyspira</taxon>
    </lineage>
</organism>